<feature type="transmembrane region" description="Helical" evidence="1">
    <location>
        <begin position="88"/>
        <end position="109"/>
    </location>
</feature>
<gene>
    <name evidence="2" type="ORF">F1D05_30685</name>
</gene>
<dbReference type="Proteomes" id="UP000515563">
    <property type="component" value="Chromosome"/>
</dbReference>
<organism evidence="2 3">
    <name type="scientific">Kribbella qitaiheensis</name>
    <dbReference type="NCBI Taxonomy" id="1544730"/>
    <lineage>
        <taxon>Bacteria</taxon>
        <taxon>Bacillati</taxon>
        <taxon>Actinomycetota</taxon>
        <taxon>Actinomycetes</taxon>
        <taxon>Propionibacteriales</taxon>
        <taxon>Kribbellaceae</taxon>
        <taxon>Kribbella</taxon>
    </lineage>
</organism>
<reference evidence="2 3" key="2">
    <citation type="journal article" date="2020" name="Microbiol. Resour. Announc.">
        <title>Antarctic desert soil bacteria exhibit high novel natural product potential, evaluated through long-read genome sequencing and comparative genomics.</title>
        <authorList>
            <person name="Benaud N."/>
            <person name="Edwards R.J."/>
            <person name="Amos T.G."/>
            <person name="D'Agostino P.M."/>
            <person name="Gutierrez-Chavez C."/>
            <person name="Montgomery K."/>
            <person name="Nicetic I."/>
            <person name="Ferrari B.C."/>
        </authorList>
    </citation>
    <scope>NUCLEOTIDE SEQUENCE [LARGE SCALE GENOMIC DNA]</scope>
    <source>
        <strain evidence="2 3">SPB151</strain>
    </source>
</reference>
<dbReference type="RefSeq" id="WP_185443892.1">
    <property type="nucleotide sequence ID" value="NZ_CP043661.1"/>
</dbReference>
<evidence type="ECO:0000313" key="2">
    <source>
        <dbReference type="EMBL" id="QNE21487.1"/>
    </source>
</evidence>
<feature type="transmembrane region" description="Helical" evidence="1">
    <location>
        <begin position="121"/>
        <end position="140"/>
    </location>
</feature>
<feature type="transmembrane region" description="Helical" evidence="1">
    <location>
        <begin position="57"/>
        <end position="76"/>
    </location>
</feature>
<keyword evidence="3" id="KW-1185">Reference proteome</keyword>
<evidence type="ECO:0000256" key="1">
    <source>
        <dbReference type="SAM" id="Phobius"/>
    </source>
</evidence>
<reference evidence="3" key="1">
    <citation type="submission" date="2019-09" db="EMBL/GenBank/DDBJ databases">
        <title>Antimicrobial potential of Antarctic Bacteria.</title>
        <authorList>
            <person name="Benaud N."/>
            <person name="Edwards R.J."/>
            <person name="Ferrari B.C."/>
        </authorList>
    </citation>
    <scope>NUCLEOTIDE SEQUENCE [LARGE SCALE GENOMIC DNA]</scope>
    <source>
        <strain evidence="3">SPB151</strain>
    </source>
</reference>
<proteinExistence type="predicted"/>
<sequence length="251" mass="27590">MWPGLESARIAWAAARERIAELGATDEERRALVPVLRRKAVLDGARPQLGRDSDLKLIPLFLLWIGLPTVTMILAGRELTVSNLIRIHLLYLLFVLVVAFVVGTIALGMGTVWSEGWPNRGSVITSVLIAVTTAGLIVLFNQLRRSEAVLPGAVFAATVLVLAITLTTVAGIVRTDAKRRRAVGAQGLNHTAALVLVDEWHLLRENRPYWRRPVIRRHLLARLAALEEVVPLRIDRSVRANSDDGPRPALG</sequence>
<keyword evidence="1" id="KW-0812">Transmembrane</keyword>
<keyword evidence="1" id="KW-0472">Membrane</keyword>
<feature type="transmembrane region" description="Helical" evidence="1">
    <location>
        <begin position="152"/>
        <end position="173"/>
    </location>
</feature>
<dbReference type="EMBL" id="CP043661">
    <property type="protein sequence ID" value="QNE21487.1"/>
    <property type="molecule type" value="Genomic_DNA"/>
</dbReference>
<evidence type="ECO:0000313" key="3">
    <source>
        <dbReference type="Proteomes" id="UP000515563"/>
    </source>
</evidence>
<dbReference type="AlphaFoldDB" id="A0A7G6X5H2"/>
<keyword evidence="1" id="KW-1133">Transmembrane helix</keyword>
<accession>A0A7G6X5H2</accession>
<name>A0A7G6X5H2_9ACTN</name>
<dbReference type="KEGG" id="kqi:F1D05_30685"/>
<protein>
    <submittedName>
        <fullName evidence="2">Uncharacterized protein</fullName>
    </submittedName>
</protein>